<evidence type="ECO:0000256" key="3">
    <source>
        <dbReference type="ARBA" id="ARBA00022989"/>
    </source>
</evidence>
<dbReference type="Proteomes" id="UP000265742">
    <property type="component" value="Unassembled WGS sequence"/>
</dbReference>
<evidence type="ECO:0000256" key="6">
    <source>
        <dbReference type="SAM" id="Phobius"/>
    </source>
</evidence>
<comment type="caution">
    <text evidence="8">The sequence shown here is derived from an EMBL/GenBank/DDBJ whole genome shotgun (WGS) entry which is preliminary data.</text>
</comment>
<dbReference type="PANTHER" id="PTHR37422">
    <property type="entry name" value="TEICHURONIC ACID BIOSYNTHESIS PROTEIN TUAE"/>
    <property type="match status" value="1"/>
</dbReference>
<evidence type="ECO:0000259" key="7">
    <source>
        <dbReference type="Pfam" id="PF04932"/>
    </source>
</evidence>
<dbReference type="RefSeq" id="WP_119483679.1">
    <property type="nucleotide sequence ID" value="NZ_QXTG01000003.1"/>
</dbReference>
<keyword evidence="8" id="KW-0436">Ligase</keyword>
<protein>
    <submittedName>
        <fullName evidence="8">O-antigen ligase domain-containing protein</fullName>
    </submittedName>
</protein>
<comment type="subcellular location">
    <subcellularLocation>
        <location evidence="1">Membrane</location>
        <topology evidence="1">Multi-pass membrane protein</topology>
    </subcellularLocation>
</comment>
<keyword evidence="3 6" id="KW-1133">Transmembrane helix</keyword>
<feature type="domain" description="O-antigen ligase-related" evidence="7">
    <location>
        <begin position="247"/>
        <end position="440"/>
    </location>
</feature>
<feature type="transmembrane region" description="Helical" evidence="6">
    <location>
        <begin position="433"/>
        <end position="451"/>
    </location>
</feature>
<feature type="transmembrane region" description="Helical" evidence="6">
    <location>
        <begin position="261"/>
        <end position="278"/>
    </location>
</feature>
<keyword evidence="2 6" id="KW-0812">Transmembrane</keyword>
<feature type="transmembrane region" description="Helical" evidence="6">
    <location>
        <begin position="167"/>
        <end position="190"/>
    </location>
</feature>
<evidence type="ECO:0000256" key="4">
    <source>
        <dbReference type="ARBA" id="ARBA00023136"/>
    </source>
</evidence>
<keyword evidence="4 6" id="KW-0472">Membrane</keyword>
<feature type="transmembrane region" description="Helical" evidence="6">
    <location>
        <begin position="210"/>
        <end position="229"/>
    </location>
</feature>
<dbReference type="InterPro" id="IPR007016">
    <property type="entry name" value="O-antigen_ligase-rel_domated"/>
</dbReference>
<evidence type="ECO:0000256" key="5">
    <source>
        <dbReference type="SAM" id="MobiDB-lite"/>
    </source>
</evidence>
<feature type="transmembrane region" description="Helical" evidence="6">
    <location>
        <begin position="105"/>
        <end position="126"/>
    </location>
</feature>
<dbReference type="Pfam" id="PF04932">
    <property type="entry name" value="Wzy_C"/>
    <property type="match status" value="1"/>
</dbReference>
<feature type="compositionally biased region" description="Low complexity" evidence="5">
    <location>
        <begin position="325"/>
        <end position="357"/>
    </location>
</feature>
<feature type="transmembrane region" description="Helical" evidence="6">
    <location>
        <begin position="74"/>
        <end position="93"/>
    </location>
</feature>
<reference evidence="9" key="1">
    <citation type="submission" date="2018-09" db="EMBL/GenBank/DDBJ databases">
        <authorList>
            <person name="Kim I."/>
        </authorList>
    </citation>
    <scope>NUCLEOTIDE SEQUENCE [LARGE SCALE GENOMIC DNA]</scope>
    <source>
        <strain evidence="9">DD4a</strain>
    </source>
</reference>
<gene>
    <name evidence="8" type="ORF">D1781_16940</name>
</gene>
<dbReference type="AlphaFoldDB" id="A0A3A1TTB9"/>
<dbReference type="InterPro" id="IPR051533">
    <property type="entry name" value="WaaL-like"/>
</dbReference>
<feature type="transmembrane region" description="Helical" evidence="6">
    <location>
        <begin position="132"/>
        <end position="155"/>
    </location>
</feature>
<evidence type="ECO:0000313" key="8">
    <source>
        <dbReference type="EMBL" id="RIX26603.1"/>
    </source>
</evidence>
<sequence length="515" mass="54466">MTKLAEPRTSGPRDADGRAVTRWIRAELLTWPAVEKRDGGWRRAVARAAVVAVALGLMTESWDRFLNVEALGYNLKLPSLLFSIAAIALVVAVRHPIRLVLQRAFQRYTVVLTAAIVLYLAVRGVFTTSPLAASAQLAAVLSGAVLPFVALLLVLRTRRDLLWAISWLSLGAAVAAAFGVYQLIAFYAGLPQGIEYSGVSIGTGLGRISSFSYEPAYFSYFVILVLGAVVARRRMLGGEVSWPTLGVFGAVLYLINVRAAPLMVVAVGGLLLLAFSSYRRLIARGAIVLVCATVVALAVPVLIAQISTAGGQTSNASIPTDRFRSPATETTQPSETSTSPAAATPAPAPSESAAPETGVGEPLQAFDPNEQSSNSPRLELYKAVLATVGRSPVFGVGPGNLGPVLQRDAPGAIANQGAQVVANNIWLQALADGGIPLLLMEMAVIGGVAVAGVRRRRFFTYPLVAAWLSVLLVGGMLTSYFFDIKVWVALGLLVAGVRVVDLERQAGTTPRQPLM</sequence>
<name>A0A3A1TTB9_9MICO</name>
<dbReference type="GO" id="GO:0016020">
    <property type="term" value="C:membrane"/>
    <property type="evidence" value="ECO:0007669"/>
    <property type="project" value="UniProtKB-SubCell"/>
</dbReference>
<feature type="transmembrane region" description="Helical" evidence="6">
    <location>
        <begin position="285"/>
        <end position="306"/>
    </location>
</feature>
<evidence type="ECO:0000256" key="2">
    <source>
        <dbReference type="ARBA" id="ARBA00022692"/>
    </source>
</evidence>
<evidence type="ECO:0000256" key="1">
    <source>
        <dbReference type="ARBA" id="ARBA00004141"/>
    </source>
</evidence>
<proteinExistence type="predicted"/>
<feature type="region of interest" description="Disordered" evidence="5">
    <location>
        <begin position="311"/>
        <end position="374"/>
    </location>
</feature>
<feature type="transmembrane region" description="Helical" evidence="6">
    <location>
        <begin position="458"/>
        <end position="478"/>
    </location>
</feature>
<dbReference type="GO" id="GO:0016874">
    <property type="term" value="F:ligase activity"/>
    <property type="evidence" value="ECO:0007669"/>
    <property type="project" value="UniProtKB-KW"/>
</dbReference>
<evidence type="ECO:0000313" key="9">
    <source>
        <dbReference type="Proteomes" id="UP000265742"/>
    </source>
</evidence>
<dbReference type="EMBL" id="QXTG01000003">
    <property type="protein sequence ID" value="RIX26603.1"/>
    <property type="molecule type" value="Genomic_DNA"/>
</dbReference>
<keyword evidence="9" id="KW-1185">Reference proteome</keyword>
<dbReference type="PANTHER" id="PTHR37422:SF13">
    <property type="entry name" value="LIPOPOLYSACCHARIDE BIOSYNTHESIS PROTEIN PA4999-RELATED"/>
    <property type="match status" value="1"/>
</dbReference>
<feature type="transmembrane region" description="Helical" evidence="6">
    <location>
        <begin position="44"/>
        <end position="62"/>
    </location>
</feature>
<organism evidence="8 9">
    <name type="scientific">Amnibacterium setariae</name>
    <dbReference type="NCBI Taxonomy" id="2306585"/>
    <lineage>
        <taxon>Bacteria</taxon>
        <taxon>Bacillati</taxon>
        <taxon>Actinomycetota</taxon>
        <taxon>Actinomycetes</taxon>
        <taxon>Micrococcales</taxon>
        <taxon>Microbacteriaceae</taxon>
        <taxon>Amnibacterium</taxon>
    </lineage>
</organism>
<dbReference type="OrthoDB" id="5121041at2"/>
<accession>A0A3A1TTB9</accession>
<feature type="transmembrane region" description="Helical" evidence="6">
    <location>
        <begin position="236"/>
        <end position="255"/>
    </location>
</feature>